<dbReference type="Proteomes" id="UP000295781">
    <property type="component" value="Chromosome"/>
</dbReference>
<dbReference type="GO" id="GO:0004553">
    <property type="term" value="F:hydrolase activity, hydrolyzing O-glycosyl compounds"/>
    <property type="evidence" value="ECO:0007669"/>
    <property type="project" value="InterPro"/>
</dbReference>
<evidence type="ECO:0000259" key="4">
    <source>
        <dbReference type="Pfam" id="PF00150"/>
    </source>
</evidence>
<dbReference type="Gene3D" id="3.20.20.80">
    <property type="entry name" value="Glycosidases"/>
    <property type="match status" value="1"/>
</dbReference>
<evidence type="ECO:0000256" key="1">
    <source>
        <dbReference type="ARBA" id="ARBA00022801"/>
    </source>
</evidence>
<dbReference type="InterPro" id="IPR017853">
    <property type="entry name" value="GH"/>
</dbReference>
<name>A0A4P2QA12_SORCE</name>
<organism evidence="5 6">
    <name type="scientific">Sorangium cellulosum</name>
    <name type="common">Polyangium cellulosum</name>
    <dbReference type="NCBI Taxonomy" id="56"/>
    <lineage>
        <taxon>Bacteria</taxon>
        <taxon>Pseudomonadati</taxon>
        <taxon>Myxococcota</taxon>
        <taxon>Polyangia</taxon>
        <taxon>Polyangiales</taxon>
        <taxon>Polyangiaceae</taxon>
        <taxon>Sorangium</taxon>
    </lineage>
</organism>
<dbReference type="GO" id="GO:0000272">
    <property type="term" value="P:polysaccharide catabolic process"/>
    <property type="evidence" value="ECO:0007669"/>
    <property type="project" value="InterPro"/>
</dbReference>
<protein>
    <recommendedName>
        <fullName evidence="4">Glycoside hydrolase family 5 domain-containing protein</fullName>
    </recommendedName>
</protein>
<evidence type="ECO:0000313" key="6">
    <source>
        <dbReference type="Proteomes" id="UP000295781"/>
    </source>
</evidence>
<dbReference type="Pfam" id="PF00150">
    <property type="entry name" value="Cellulase"/>
    <property type="match status" value="1"/>
</dbReference>
<evidence type="ECO:0000313" key="5">
    <source>
        <dbReference type="EMBL" id="AUX26477.1"/>
    </source>
</evidence>
<gene>
    <name evidence="5" type="ORF">SOCEGT47_070460</name>
</gene>
<evidence type="ECO:0000256" key="2">
    <source>
        <dbReference type="ARBA" id="ARBA00023295"/>
    </source>
</evidence>
<dbReference type="EMBL" id="CP012670">
    <property type="protein sequence ID" value="AUX26477.1"/>
    <property type="molecule type" value="Genomic_DNA"/>
</dbReference>
<evidence type="ECO:0000256" key="3">
    <source>
        <dbReference type="RuleBase" id="RU361153"/>
    </source>
</evidence>
<dbReference type="AlphaFoldDB" id="A0A4P2QA12"/>
<feature type="domain" description="Glycoside hydrolase family 5" evidence="4">
    <location>
        <begin position="37"/>
        <end position="244"/>
    </location>
</feature>
<dbReference type="InterPro" id="IPR001547">
    <property type="entry name" value="Glyco_hydro_5"/>
</dbReference>
<dbReference type="SUPFAM" id="SSF51445">
    <property type="entry name" value="(Trans)glycosidases"/>
    <property type="match status" value="1"/>
</dbReference>
<comment type="similarity">
    <text evidence="3">Belongs to the glycosyl hydrolase 5 (cellulase A) family.</text>
</comment>
<accession>A0A4P2QA12</accession>
<reference evidence="5 6" key="1">
    <citation type="submission" date="2015-09" db="EMBL/GenBank/DDBJ databases">
        <title>Sorangium comparison.</title>
        <authorList>
            <person name="Zaburannyi N."/>
            <person name="Bunk B."/>
            <person name="Overmann J."/>
            <person name="Mueller R."/>
        </authorList>
    </citation>
    <scope>NUCLEOTIDE SEQUENCE [LARGE SCALE GENOMIC DNA]</scope>
    <source>
        <strain evidence="5 6">So ceGT47</strain>
    </source>
</reference>
<sequence>MRGRSRYDRCGEKALLRGGNERVMWLSTGNDGMPEFEKIAKTGANAVRIVWLTEESAADLDRAITNALSQKLIPIVELHDATGKWDLLPSLVDCWTRIGCRRGDKKHQQNLLVNIGDEVADPAWEAGYKDAITRMRAAGIEVPLVIDASKWGQNIDQLQAVGPALVAHDPNILLSVHMWWIDGSAAAITRELDESVALDLPFIVGEFAHHAAYECSEHPFDHKTLLAKSVELEVGWLAWSWGAAENGDCQDDGPFDMTTDGTSAGLTGWGREVALTDPNSIKNTSVRPRSIETGSCR</sequence>
<proteinExistence type="inferred from homology"/>
<keyword evidence="2 3" id="KW-0326">Glycosidase</keyword>
<dbReference type="RefSeq" id="WP_242515510.1">
    <property type="nucleotide sequence ID" value="NZ_CP012670.1"/>
</dbReference>
<keyword evidence="1 3" id="KW-0378">Hydrolase</keyword>